<accession>A0A6S4TTF9</accession>
<name>A0A6S4TTF9_AERCA</name>
<gene>
    <name evidence="1" type="ORF">WP2W18E01_19550</name>
</gene>
<dbReference type="AlphaFoldDB" id="A0A6S4TTF9"/>
<dbReference type="Proteomes" id="UP000515756">
    <property type="component" value="Chromosome"/>
</dbReference>
<sequence length="66" mass="7051">MTHEDGVLSVVQITVLQEGVDARDSILSSLLNAPSIATLFVKPGRVAIPAEQLDAYEMATDELPVD</sequence>
<evidence type="ECO:0000313" key="1">
    <source>
        <dbReference type="EMBL" id="BBQ30373.1"/>
    </source>
</evidence>
<dbReference type="EMBL" id="AP021927">
    <property type="protein sequence ID" value="BBQ30373.1"/>
    <property type="molecule type" value="Genomic_DNA"/>
</dbReference>
<reference evidence="1 2" key="1">
    <citation type="submission" date="2019-12" db="EMBL/GenBank/DDBJ databases">
        <title>complete genome sequences of Aeromonas caviae str. WP2-W18-ESBL-01 isolated from wastewater treatment plant effluent.</title>
        <authorList>
            <person name="Sekizuka T."/>
            <person name="Itokawa K."/>
            <person name="Yatsu K."/>
            <person name="Inamine Y."/>
            <person name="Kuroda M."/>
        </authorList>
    </citation>
    <scope>NUCLEOTIDE SEQUENCE [LARGE SCALE GENOMIC DNA]</scope>
    <source>
        <strain evidence="1 2">WP2-W18-ESBL-01</strain>
    </source>
</reference>
<protein>
    <submittedName>
        <fullName evidence="1">Uncharacterized protein</fullName>
    </submittedName>
</protein>
<organism evidence="1 2">
    <name type="scientific">Aeromonas caviae</name>
    <name type="common">Aeromonas punctata</name>
    <dbReference type="NCBI Taxonomy" id="648"/>
    <lineage>
        <taxon>Bacteria</taxon>
        <taxon>Pseudomonadati</taxon>
        <taxon>Pseudomonadota</taxon>
        <taxon>Gammaproteobacteria</taxon>
        <taxon>Aeromonadales</taxon>
        <taxon>Aeromonadaceae</taxon>
        <taxon>Aeromonas</taxon>
    </lineage>
</organism>
<evidence type="ECO:0000313" key="2">
    <source>
        <dbReference type="Proteomes" id="UP000515756"/>
    </source>
</evidence>
<proteinExistence type="predicted"/>